<comment type="similarity">
    <text evidence="2">Belongs to the methyl-accepting chemotaxis (MCP) protein family.</text>
</comment>
<feature type="transmembrane region" description="Helical" evidence="5">
    <location>
        <begin position="39"/>
        <end position="61"/>
    </location>
</feature>
<dbReference type="BioCyc" id="CSTA292563:G1353-2571-MONOMER"/>
<dbReference type="SMART" id="SM00283">
    <property type="entry name" value="MA"/>
    <property type="match status" value="1"/>
</dbReference>
<dbReference type="CDD" id="cd11386">
    <property type="entry name" value="MCP_signal"/>
    <property type="match status" value="1"/>
</dbReference>
<dbReference type="Proteomes" id="UP000010483">
    <property type="component" value="Chromosome"/>
</dbReference>
<dbReference type="PANTHER" id="PTHR32089">
    <property type="entry name" value="METHYL-ACCEPTING CHEMOTAXIS PROTEIN MCPB"/>
    <property type="match status" value="1"/>
</dbReference>
<evidence type="ECO:0000256" key="4">
    <source>
        <dbReference type="SAM" id="MobiDB-lite"/>
    </source>
</evidence>
<feature type="domain" description="Methyl-accepting transducer" evidence="6">
    <location>
        <begin position="382"/>
        <end position="618"/>
    </location>
</feature>
<name>K9YNJ0_CYASC</name>
<dbReference type="Gene3D" id="1.10.287.950">
    <property type="entry name" value="Methyl-accepting chemotaxis protein"/>
    <property type="match status" value="1"/>
</dbReference>
<dbReference type="KEGG" id="csn:Cyast_2568"/>
<dbReference type="GO" id="GO:0007165">
    <property type="term" value="P:signal transduction"/>
    <property type="evidence" value="ECO:0007669"/>
    <property type="project" value="UniProtKB-KW"/>
</dbReference>
<protein>
    <submittedName>
        <fullName evidence="8">Methyl-accepting chemotaxis sensory transducer</fullName>
    </submittedName>
</protein>
<dbReference type="AlphaFoldDB" id="K9YNJ0"/>
<dbReference type="PROSITE" id="PS50111">
    <property type="entry name" value="CHEMOTAXIS_TRANSDUC_2"/>
    <property type="match status" value="1"/>
</dbReference>
<evidence type="ECO:0000313" key="8">
    <source>
        <dbReference type="EMBL" id="AFZ48511.1"/>
    </source>
</evidence>
<dbReference type="GO" id="GO:0016020">
    <property type="term" value="C:membrane"/>
    <property type="evidence" value="ECO:0007669"/>
    <property type="project" value="InterPro"/>
</dbReference>
<dbReference type="eggNOG" id="COG5000">
    <property type="taxonomic scope" value="Bacteria"/>
</dbReference>
<dbReference type="SUPFAM" id="SSF158472">
    <property type="entry name" value="HAMP domain-like"/>
    <property type="match status" value="1"/>
</dbReference>
<dbReference type="InterPro" id="IPR004089">
    <property type="entry name" value="MCPsignal_dom"/>
</dbReference>
<dbReference type="HOGENOM" id="CLU_000445_50_2_3"/>
<evidence type="ECO:0000313" key="9">
    <source>
        <dbReference type="Proteomes" id="UP000010483"/>
    </source>
</evidence>
<dbReference type="eggNOG" id="COG0840">
    <property type="taxonomic scope" value="Bacteria"/>
</dbReference>
<keyword evidence="1 3" id="KW-0807">Transducer</keyword>
<sequence length="656" mass="71587">MISEPSSLNPSTESPYMNDSASQPKPQPKQGGGTLRERLLLTVVPTTLIPLIVVSAIGINITRYQQQQNQRIELEQIALIARETSQTFLNNIAPTDNQQPILEAINNTLQTSLRFQITDSQVLQIIDSSTGNVVNGLAGNEEVNLDQVIGGDTISEVGRIFAEGILNNDLETTLSSLQNISGFDNVSLTSPAGEDINILSLEYQDRFFNFTIIPDTNLITVVSMTDFDLGQVGGQLIIIFATIAIFLGFLAVGNIILLAQTLSQPLTNLTDKAQQVAQGDLNAQAILEGTQENRTLADNFNALVTRVKELIKEQEAIALEQRQEKEKLELGIFNLLDELQYAVDGDLTVRASLDSMEMSTVADLCNAILDSLQDIAAQVKESSRQVATSLNENEQSIQELAVQTIRESKQTRKTLESVQKMSYSIEEVATNANQAATLADDAYKVTKEGSSAMDETVESIVSLRSNVGETAKKMKRLGESSQNISQVVSLIEEIALKTNLLAINASVEASRAGEQGQGFTVVAEQVGALAEQSAAATKQIAQLVTEIQRETQDVTIAMESGTSQVVNTTRLVESTKQRLEKVLERSQRINELMQSISQSTVSQAQTSRLVTELMQEIADQSEQRLFSSEQIAQSIKDTATIAKELESAVEQFKVNE</sequence>
<feature type="transmembrane region" description="Helical" evidence="5">
    <location>
        <begin position="236"/>
        <end position="259"/>
    </location>
</feature>
<keyword evidence="5" id="KW-0812">Transmembrane</keyword>
<keyword evidence="9" id="KW-1185">Reference proteome</keyword>
<proteinExistence type="inferred from homology"/>
<dbReference type="PANTHER" id="PTHR32089:SF114">
    <property type="entry name" value="METHYL-ACCEPTING CHEMOTAXIS PROTEIN MCPB"/>
    <property type="match status" value="1"/>
</dbReference>
<evidence type="ECO:0000259" key="7">
    <source>
        <dbReference type="PROSITE" id="PS50885"/>
    </source>
</evidence>
<dbReference type="CDD" id="cd06225">
    <property type="entry name" value="HAMP"/>
    <property type="match status" value="1"/>
</dbReference>
<evidence type="ECO:0000256" key="2">
    <source>
        <dbReference type="ARBA" id="ARBA00029447"/>
    </source>
</evidence>
<dbReference type="Pfam" id="PF00672">
    <property type="entry name" value="HAMP"/>
    <property type="match status" value="1"/>
</dbReference>
<dbReference type="Gene3D" id="6.10.340.10">
    <property type="match status" value="1"/>
</dbReference>
<organism evidence="8 9">
    <name type="scientific">Cyanobacterium stanieri (strain ATCC 29140 / PCC 7202)</name>
    <dbReference type="NCBI Taxonomy" id="292563"/>
    <lineage>
        <taxon>Bacteria</taxon>
        <taxon>Bacillati</taxon>
        <taxon>Cyanobacteriota</taxon>
        <taxon>Cyanophyceae</taxon>
        <taxon>Oscillatoriophycideae</taxon>
        <taxon>Chroococcales</taxon>
        <taxon>Geminocystaceae</taxon>
        <taxon>Cyanobacterium</taxon>
    </lineage>
</organism>
<keyword evidence="5" id="KW-0472">Membrane</keyword>
<accession>K9YNJ0</accession>
<dbReference type="PATRIC" id="fig|292563.3.peg.2685"/>
<evidence type="ECO:0000259" key="6">
    <source>
        <dbReference type="PROSITE" id="PS50111"/>
    </source>
</evidence>
<dbReference type="SUPFAM" id="SSF58104">
    <property type="entry name" value="Methyl-accepting chemotaxis protein (MCP) signaling domain"/>
    <property type="match status" value="1"/>
</dbReference>
<evidence type="ECO:0000256" key="1">
    <source>
        <dbReference type="ARBA" id="ARBA00023224"/>
    </source>
</evidence>
<reference evidence="9" key="1">
    <citation type="journal article" date="2013" name="Proc. Natl. Acad. Sci. U.S.A.">
        <title>Improving the coverage of the cyanobacterial phylum using diversity-driven genome sequencing.</title>
        <authorList>
            <person name="Shih P.M."/>
            <person name="Wu D."/>
            <person name="Latifi A."/>
            <person name="Axen S.D."/>
            <person name="Fewer D.P."/>
            <person name="Talla E."/>
            <person name="Calteau A."/>
            <person name="Cai F."/>
            <person name="Tandeau de Marsac N."/>
            <person name="Rippka R."/>
            <person name="Herdman M."/>
            <person name="Sivonen K."/>
            <person name="Coursin T."/>
            <person name="Laurent T."/>
            <person name="Goodwin L."/>
            <person name="Nolan M."/>
            <person name="Davenport K.W."/>
            <person name="Han C.S."/>
            <person name="Rubin E.M."/>
            <person name="Eisen J.A."/>
            <person name="Woyke T."/>
            <person name="Gugger M."/>
            <person name="Kerfeld C.A."/>
        </authorList>
    </citation>
    <scope>NUCLEOTIDE SEQUENCE [LARGE SCALE GENOMIC DNA]</scope>
    <source>
        <strain evidence="9">ATCC 29140 / PCC 7202</strain>
    </source>
</reference>
<dbReference type="Pfam" id="PF00015">
    <property type="entry name" value="MCPsignal"/>
    <property type="match status" value="1"/>
</dbReference>
<feature type="compositionally biased region" description="Polar residues" evidence="4">
    <location>
        <begin position="1"/>
        <end position="24"/>
    </location>
</feature>
<dbReference type="PROSITE" id="PS50885">
    <property type="entry name" value="HAMP"/>
    <property type="match status" value="1"/>
</dbReference>
<keyword evidence="5" id="KW-1133">Transmembrane helix</keyword>
<dbReference type="InterPro" id="IPR003660">
    <property type="entry name" value="HAMP_dom"/>
</dbReference>
<evidence type="ECO:0000256" key="3">
    <source>
        <dbReference type="PROSITE-ProRule" id="PRU00284"/>
    </source>
</evidence>
<feature type="domain" description="HAMP" evidence="7">
    <location>
        <begin position="260"/>
        <end position="312"/>
    </location>
</feature>
<gene>
    <name evidence="8" type="ordered locus">Cyast_2568</name>
</gene>
<dbReference type="EMBL" id="CP003940">
    <property type="protein sequence ID" value="AFZ48511.1"/>
    <property type="molecule type" value="Genomic_DNA"/>
</dbReference>
<evidence type="ECO:0000256" key="5">
    <source>
        <dbReference type="SAM" id="Phobius"/>
    </source>
</evidence>
<feature type="region of interest" description="Disordered" evidence="4">
    <location>
        <begin position="1"/>
        <end position="33"/>
    </location>
</feature>
<dbReference type="SMART" id="SM00304">
    <property type="entry name" value="HAMP"/>
    <property type="match status" value="2"/>
</dbReference>
<dbReference type="STRING" id="292563.Cyast_2568"/>